<organism evidence="2 3">
    <name type="scientific">Glycomyces rutgersensis</name>
    <dbReference type="NCBI Taxonomy" id="58115"/>
    <lineage>
        <taxon>Bacteria</taxon>
        <taxon>Bacillati</taxon>
        <taxon>Actinomycetota</taxon>
        <taxon>Actinomycetes</taxon>
        <taxon>Glycomycetales</taxon>
        <taxon>Glycomycetaceae</taxon>
        <taxon>Glycomyces</taxon>
    </lineage>
</organism>
<gene>
    <name evidence="2" type="ORF">GCM10010403_51720</name>
</gene>
<reference evidence="2 3" key="1">
    <citation type="journal article" date="2019" name="Int. J. Syst. Evol. Microbiol.">
        <title>The Global Catalogue of Microorganisms (GCM) 10K type strain sequencing project: providing services to taxonomists for standard genome sequencing and annotation.</title>
        <authorList>
            <consortium name="The Broad Institute Genomics Platform"/>
            <consortium name="The Broad Institute Genome Sequencing Center for Infectious Disease"/>
            <person name="Wu L."/>
            <person name="Ma J."/>
        </authorList>
    </citation>
    <scope>NUCLEOTIDE SEQUENCE [LARGE SCALE GENOMIC DNA]</scope>
    <source>
        <strain evidence="2 3">JCM 6238</strain>
    </source>
</reference>
<evidence type="ECO:0000313" key="3">
    <source>
        <dbReference type="Proteomes" id="UP001501584"/>
    </source>
</evidence>
<evidence type="ECO:0000313" key="2">
    <source>
        <dbReference type="EMBL" id="GAA2351155.1"/>
    </source>
</evidence>
<accession>A0ABN3GGL8</accession>
<dbReference type="Proteomes" id="UP001501584">
    <property type="component" value="Unassembled WGS sequence"/>
</dbReference>
<proteinExistence type="predicted"/>
<sequence length="116" mass="12942">MDHPREEVGLQGTPHPEARGTRPPCGGVREAGGVDRPGGPSAYRCKDREYVRVARAIDGPDLRMRLEAAADADDSWARFHAGYVLWLLDRPDLPNTRRIWEFWCASSGRDAAETAR</sequence>
<protein>
    <submittedName>
        <fullName evidence="2">Uncharacterized protein</fullName>
    </submittedName>
</protein>
<keyword evidence="3" id="KW-1185">Reference proteome</keyword>
<evidence type="ECO:0000256" key="1">
    <source>
        <dbReference type="SAM" id="MobiDB-lite"/>
    </source>
</evidence>
<comment type="caution">
    <text evidence="2">The sequence shown here is derived from an EMBL/GenBank/DDBJ whole genome shotgun (WGS) entry which is preliminary data.</text>
</comment>
<feature type="region of interest" description="Disordered" evidence="1">
    <location>
        <begin position="1"/>
        <end position="41"/>
    </location>
</feature>
<dbReference type="EMBL" id="BAAASX010000014">
    <property type="protein sequence ID" value="GAA2351155.1"/>
    <property type="molecule type" value="Genomic_DNA"/>
</dbReference>
<name>A0ABN3GGL8_9ACTN</name>